<accession>F9W368</accession>
<dbReference type="GO" id="GO:0005509">
    <property type="term" value="F:calcium ion binding"/>
    <property type="evidence" value="ECO:0007669"/>
    <property type="project" value="InterPro"/>
</dbReference>
<reference evidence="3" key="1">
    <citation type="submission" date="2011-07" db="EMBL/GenBank/DDBJ databases">
        <title>Divergent evolution of antigenic variation in African trypanosomes.</title>
        <authorList>
            <person name="Jackson A.P."/>
            <person name="Berry A."/>
            <person name="Allison H.C."/>
            <person name="Burton P."/>
            <person name="Anderson J."/>
            <person name="Aslett M."/>
            <person name="Brown R."/>
            <person name="Corton N."/>
            <person name="Harris D."/>
            <person name="Hauser H."/>
            <person name="Gamble J."/>
            <person name="Gilderthorp R."/>
            <person name="McQuillan J."/>
            <person name="Quail M.A."/>
            <person name="Sanders M."/>
            <person name="Van Tonder A."/>
            <person name="Ginger M.L."/>
            <person name="Donelson J.E."/>
            <person name="Field M.C."/>
            <person name="Barry J.D."/>
            <person name="Berriman M."/>
            <person name="Hertz-Fowler C."/>
        </authorList>
    </citation>
    <scope>NUCLEOTIDE SEQUENCE [LARGE SCALE GENOMIC DNA]</scope>
    <source>
        <strain evidence="3">IL3000</strain>
    </source>
</reference>
<organism evidence="2 3">
    <name type="scientific">Trypanosoma congolense (strain IL3000)</name>
    <dbReference type="NCBI Taxonomy" id="1068625"/>
    <lineage>
        <taxon>Eukaryota</taxon>
        <taxon>Discoba</taxon>
        <taxon>Euglenozoa</taxon>
        <taxon>Kinetoplastea</taxon>
        <taxon>Metakinetoplastina</taxon>
        <taxon>Trypanosomatida</taxon>
        <taxon>Trypanosomatidae</taxon>
        <taxon>Trypanosoma</taxon>
        <taxon>Nannomonas</taxon>
    </lineage>
</organism>
<comment type="caution">
    <text evidence="2">The sequence shown here is derived from an EMBL/GenBank/DDBJ whole genome shotgun (WGS) entry which is preliminary data.</text>
</comment>
<name>F9W368_TRYCI</name>
<keyword evidence="3" id="KW-1185">Reference proteome</keyword>
<proteinExistence type="predicted"/>
<dbReference type="VEuPathDB" id="TriTrypDB:TcIL3000_0_25470"/>
<dbReference type="InterPro" id="IPR002048">
    <property type="entry name" value="EF_hand_dom"/>
</dbReference>
<dbReference type="SUPFAM" id="SSF47473">
    <property type="entry name" value="EF-hand"/>
    <property type="match status" value="1"/>
</dbReference>
<dbReference type="Proteomes" id="UP000000702">
    <property type="component" value="Unassembled WGS sequence"/>
</dbReference>
<evidence type="ECO:0000313" key="3">
    <source>
        <dbReference type="Proteomes" id="UP000000702"/>
    </source>
</evidence>
<sequence>MTTCMNPTKPQCQSNEKGCVAGCLILTSISVRELPNTLCDLPLVACLSIDALTITTDVLKPVPAAGEETLPNQPNNPQHSSSEAMGYASSEAVIELEPLCIVFPLADSGTTTESADGEASAAPNGGLCVGLRAAGGSVMLGTAACTQSGAWFPLRPCGGRVRVTYKHSNRRKRKHEIFRRLQEAQSLYLSGGASTERKVTDGLVGPSLHVVPAISAASASASPMEDDSAHRGGLLDGVFSTGRSQSAMNLPLCQLLSLSEDETRHVVERINMAVSDPNLKIPLKAHSESPNFNGKSCTCGTGLLKRRLRTSKPALVGACFGACGAPSSEGTRGREGQPRSLVFSDIRVRGFTPLSSTGSWQLEFSLPIPHVSVTKYVVKMPSDVDAGDVERSCDSLTIDLPLFLRGEVQIMLCAAWNDSNGGEGQLRFPSQIEFEPIVVHVADSQVQQQERRYYKQMGHNGGDAVLYNLSVQLVATLEFFAPLREGRNGRPTSAYPVGRPSRRQDPCGKEYVCKVCDDNQPLERDSSVDAKSQVYQLPPEAITGMDVSNDKWLMTREAEFLGPQSSTDQAQPSPISGNVVKELMFSGRTLGATEPPTREGVSYSPSLLNTIQQLRPEVFDLVPCFTEERRRAVFQIYDVNKRGYITLEQLVHFCRAHVALFADHQSDLDIMRLLLSYFPLKPQIRMTATEGAAKASSSCLLQARKACLPVLERRLKGRGSHLTGAEAVCVPQSVAASLYSRVKGSSWSRLRLINRCITYDLFEVIALRLASM</sequence>
<evidence type="ECO:0000313" key="2">
    <source>
        <dbReference type="EMBL" id="CCD11576.1"/>
    </source>
</evidence>
<dbReference type="EMBL" id="CAEQ01000363">
    <property type="protein sequence ID" value="CCD11576.1"/>
    <property type="molecule type" value="Genomic_DNA"/>
</dbReference>
<reference evidence="2 3" key="2">
    <citation type="journal article" date="2012" name="Proc. Natl. Acad. Sci. U.S.A.">
        <title>Antigenic diversity is generated by distinct evolutionary mechanisms in African trypanosome species.</title>
        <authorList>
            <person name="Jackson A.P."/>
            <person name="Berry A."/>
            <person name="Aslett M."/>
            <person name="Allison H.C."/>
            <person name="Burton P."/>
            <person name="Vavrova-Anderson J."/>
            <person name="Brown R."/>
            <person name="Browne H."/>
            <person name="Corton N."/>
            <person name="Hauser H."/>
            <person name="Gamble J."/>
            <person name="Gilderthorp R."/>
            <person name="Marcello L."/>
            <person name="McQuillan J."/>
            <person name="Otto T.D."/>
            <person name="Quail M.A."/>
            <person name="Sanders M.J."/>
            <person name="van Tonder A."/>
            <person name="Ginger M.L."/>
            <person name="Field M.C."/>
            <person name="Barry J.D."/>
            <person name="Hertz-Fowler C."/>
            <person name="Berriman M."/>
        </authorList>
    </citation>
    <scope>NUCLEOTIDE SEQUENCE [LARGE SCALE GENOMIC DNA]</scope>
    <source>
        <strain evidence="2 3">IL3000</strain>
    </source>
</reference>
<dbReference type="AlphaFoldDB" id="F9W368"/>
<dbReference type="PROSITE" id="PS50222">
    <property type="entry name" value="EF_HAND_2"/>
    <property type="match status" value="1"/>
</dbReference>
<dbReference type="InterPro" id="IPR011992">
    <property type="entry name" value="EF-hand-dom_pair"/>
</dbReference>
<dbReference type="OMA" id="YSCANES"/>
<protein>
    <submittedName>
        <fullName evidence="2">WGS project CAEQ00000000 data, annotated contig 1010</fullName>
    </submittedName>
</protein>
<evidence type="ECO:0000259" key="1">
    <source>
        <dbReference type="PROSITE" id="PS50222"/>
    </source>
</evidence>
<gene>
    <name evidence="2" type="ORF">TCIL3000_0_25470</name>
</gene>
<feature type="domain" description="EF-hand" evidence="1">
    <location>
        <begin position="625"/>
        <end position="660"/>
    </location>
</feature>